<feature type="signal peptide" evidence="1">
    <location>
        <begin position="1"/>
        <end position="25"/>
    </location>
</feature>
<proteinExistence type="predicted"/>
<evidence type="ECO:0000256" key="1">
    <source>
        <dbReference type="SAM" id="SignalP"/>
    </source>
</evidence>
<sequence>MKLSKQCFLITLLFFVFTLSSCVQTLPISNSLFNPNDEEAWVQDLVGKTSAEQSEIAAKVWSDSSKPLKLRDRATYILASRNNANTKVALSSLASQCAQSTDEYKKYMEETLFHDLNAVPDTDLAANLKLISPSSETYFPYNLIIFTAAKRGLLPNNQEILSKFKNQNYFKSPYITIEKTPTSNYVTAQNGSVAMLLPQSGPYSTFSRQIITGAKIAQKLLQEQGIQWNITFIDTQDPNWISYLEELPQECAVIGGPLQTNIYQTLYNSKLTSQKIFFTFLTRLPEHSMEGVDAWRFFTSPEDQITAVLNVAQKDLGIKSFGSFYQNNTYGKGMNTLFTNMAKERGLSVYSMAYSDKDVHELNSITQKFLDSRTPEKGKLPIAKRPIDAIFFPDVWKKMDMIISYMQYHGGHKKVMLGTSLWEQSLNNPANINSQTFALTLFPVSYDSKRESPYKEFFQGELNKQQSIGTNWIALGFDFVLMSSQLQIQKKEPNQEVNRKLSALKVDYIGAPFVYSAQGKLSRELIINQPARNGRTPFNKEAFLLYQKNGKALPNLDDETKTKQEQKEEQNALDALIQSILN</sequence>
<dbReference type="Gene3D" id="3.40.50.2300">
    <property type="match status" value="1"/>
</dbReference>
<accession>A0ABY5Y0L5</accession>
<evidence type="ECO:0000313" key="3">
    <source>
        <dbReference type="Proteomes" id="UP001058120"/>
    </source>
</evidence>
<dbReference type="InterPro" id="IPR028082">
    <property type="entry name" value="Peripla_BP_I"/>
</dbReference>
<evidence type="ECO:0008006" key="4">
    <source>
        <dbReference type="Google" id="ProtNLM"/>
    </source>
</evidence>
<feature type="chain" id="PRO_5047115606" description="Leucine-binding protein domain-containing protein" evidence="1">
    <location>
        <begin position="26"/>
        <end position="582"/>
    </location>
</feature>
<dbReference type="PROSITE" id="PS51257">
    <property type="entry name" value="PROKAR_LIPOPROTEIN"/>
    <property type="match status" value="1"/>
</dbReference>
<reference evidence="2" key="1">
    <citation type="submission" date="2020-12" db="EMBL/GenBank/DDBJ databases">
        <title>Taurinivorans muris gen. nov., sp. nov., fundamental and realized metabolic niche of a ubiquitous sulfidogenic bacterium in the murine intestine.</title>
        <authorList>
            <person name="Ye H."/>
            <person name="Hanson B.T."/>
            <person name="Loy A."/>
        </authorList>
    </citation>
    <scope>NUCLEOTIDE SEQUENCE</scope>
    <source>
        <strain evidence="2">LT0009</strain>
    </source>
</reference>
<gene>
    <name evidence="2" type="ORF">JBF11_09950</name>
</gene>
<dbReference type="RefSeq" id="WP_334315317.1">
    <property type="nucleotide sequence ID" value="NZ_CP065938.1"/>
</dbReference>
<protein>
    <recommendedName>
        <fullName evidence="4">Leucine-binding protein domain-containing protein</fullName>
    </recommendedName>
</protein>
<dbReference type="Proteomes" id="UP001058120">
    <property type="component" value="Chromosome"/>
</dbReference>
<keyword evidence="1" id="KW-0732">Signal</keyword>
<dbReference type="EMBL" id="CP065938">
    <property type="protein sequence ID" value="UWX05734.1"/>
    <property type="molecule type" value="Genomic_DNA"/>
</dbReference>
<dbReference type="SUPFAM" id="SSF53822">
    <property type="entry name" value="Periplasmic binding protein-like I"/>
    <property type="match status" value="1"/>
</dbReference>
<name>A0ABY5Y0L5_9BACT</name>
<keyword evidence="3" id="KW-1185">Reference proteome</keyword>
<evidence type="ECO:0000313" key="2">
    <source>
        <dbReference type="EMBL" id="UWX05734.1"/>
    </source>
</evidence>
<organism evidence="2 3">
    <name type="scientific">Taurinivorans muris</name>
    <dbReference type="NCBI Taxonomy" id="2787751"/>
    <lineage>
        <taxon>Bacteria</taxon>
        <taxon>Pseudomonadati</taxon>
        <taxon>Thermodesulfobacteriota</taxon>
        <taxon>Desulfovibrionia</taxon>
        <taxon>Desulfovibrionales</taxon>
        <taxon>Desulfovibrionaceae</taxon>
        <taxon>Taurinivorans</taxon>
    </lineage>
</organism>